<keyword evidence="4" id="KW-1185">Reference proteome</keyword>
<gene>
    <name evidence="3" type="ORF">CQA54_02455</name>
</gene>
<dbReference type="PANTHER" id="PTHR47307:SF1">
    <property type="entry name" value="GLUTATHIONE-REGULATED POTASSIUM-EFFLUX SYSTEM ANCILLARY PROTEIN KEFG"/>
    <property type="match status" value="1"/>
</dbReference>
<dbReference type="GO" id="GO:0003955">
    <property type="term" value="F:NAD(P)H dehydrogenase (quinone) activity"/>
    <property type="evidence" value="ECO:0007669"/>
    <property type="project" value="TreeGrafter"/>
</dbReference>
<dbReference type="InterPro" id="IPR003680">
    <property type="entry name" value="Flavodoxin_fold"/>
</dbReference>
<dbReference type="InterPro" id="IPR029039">
    <property type="entry name" value="Flavoprotein-like_sf"/>
</dbReference>
<dbReference type="InterPro" id="IPR046980">
    <property type="entry name" value="KefG/KefF"/>
</dbReference>
<dbReference type="Pfam" id="PF02525">
    <property type="entry name" value="Flavodoxin_2"/>
    <property type="match status" value="1"/>
</dbReference>
<dbReference type="Gene3D" id="3.40.50.360">
    <property type="match status" value="1"/>
</dbReference>
<dbReference type="SUPFAM" id="SSF52218">
    <property type="entry name" value="Flavoproteins"/>
    <property type="match status" value="1"/>
</dbReference>
<accession>A0A3D8IT99</accession>
<evidence type="ECO:0000256" key="1">
    <source>
        <dbReference type="ARBA" id="ARBA00023002"/>
    </source>
</evidence>
<evidence type="ECO:0000313" key="3">
    <source>
        <dbReference type="EMBL" id="RDU67811.1"/>
    </source>
</evidence>
<dbReference type="OrthoDB" id="9798454at2"/>
<dbReference type="GO" id="GO:0009055">
    <property type="term" value="F:electron transfer activity"/>
    <property type="evidence" value="ECO:0007669"/>
    <property type="project" value="TreeGrafter"/>
</dbReference>
<dbReference type="PANTHER" id="PTHR47307">
    <property type="entry name" value="GLUTATHIONE-REGULATED POTASSIUM-EFFLUX SYSTEM ANCILLARY PROTEIN KEFG"/>
    <property type="match status" value="1"/>
</dbReference>
<dbReference type="Proteomes" id="UP000256514">
    <property type="component" value="Unassembled WGS sequence"/>
</dbReference>
<protein>
    <submittedName>
        <fullName evidence="3">Flavodoxin family protein</fullName>
    </submittedName>
</protein>
<comment type="caution">
    <text evidence="3">The sequence shown here is derived from an EMBL/GenBank/DDBJ whole genome shotgun (WGS) entry which is preliminary data.</text>
</comment>
<keyword evidence="1" id="KW-0560">Oxidoreductase</keyword>
<dbReference type="RefSeq" id="WP_115570629.1">
    <property type="nucleotide sequence ID" value="NZ_NXLT01000002.1"/>
</dbReference>
<evidence type="ECO:0000313" key="4">
    <source>
        <dbReference type="Proteomes" id="UP000256514"/>
    </source>
</evidence>
<reference evidence="3 4" key="1">
    <citation type="submission" date="2018-04" db="EMBL/GenBank/DDBJ databases">
        <title>Novel Campyloabacter and Helicobacter Species and Strains.</title>
        <authorList>
            <person name="Mannion A.J."/>
            <person name="Shen Z."/>
            <person name="Fox J.G."/>
        </authorList>
    </citation>
    <scope>NUCLEOTIDE SEQUENCE [LARGE SCALE GENOMIC DNA]</scope>
    <source>
        <strain evidence="3 4">MIT 12-6600</strain>
    </source>
</reference>
<organism evidence="3 4">
    <name type="scientific">Helicobacter equorum</name>
    <dbReference type="NCBI Taxonomy" id="361872"/>
    <lineage>
        <taxon>Bacteria</taxon>
        <taxon>Pseudomonadati</taxon>
        <taxon>Campylobacterota</taxon>
        <taxon>Epsilonproteobacteria</taxon>
        <taxon>Campylobacterales</taxon>
        <taxon>Helicobacteraceae</taxon>
        <taxon>Helicobacter</taxon>
    </lineage>
</organism>
<feature type="domain" description="Flavodoxin-like fold" evidence="2">
    <location>
        <begin position="1"/>
        <end position="149"/>
    </location>
</feature>
<proteinExistence type="predicted"/>
<name>A0A3D8IT99_9HELI</name>
<dbReference type="AlphaFoldDB" id="A0A3D8IT99"/>
<sequence length="164" mass="18198">MKTLILFAHTFWENSKVNKALLESVQGLPNLTIENLTLTCPNATIDVNAQKSLLKDADTIIFQFPLFWFSTPSLLKEWQDRVLTGILYGDDPKMLNGKTFGIVTTAGGAESSYDGHHGATIKDIFVPIYHSFSYLGTKPKEAFCIFSADASNLPIDKYKAYLGV</sequence>
<dbReference type="EMBL" id="NXLT01000002">
    <property type="protein sequence ID" value="RDU67811.1"/>
    <property type="molecule type" value="Genomic_DNA"/>
</dbReference>
<dbReference type="GO" id="GO:0010181">
    <property type="term" value="F:FMN binding"/>
    <property type="evidence" value="ECO:0007669"/>
    <property type="project" value="TreeGrafter"/>
</dbReference>
<evidence type="ECO:0000259" key="2">
    <source>
        <dbReference type="Pfam" id="PF02525"/>
    </source>
</evidence>